<evidence type="ECO:0000259" key="3">
    <source>
        <dbReference type="Pfam" id="PF21788"/>
    </source>
</evidence>
<dbReference type="PANTHER" id="PTHR47577">
    <property type="entry name" value="THAP DOMAIN-CONTAINING PROTEIN 6"/>
    <property type="match status" value="1"/>
</dbReference>
<feature type="domain" description="Transposable element P transposase-like GTP-binding insertion" evidence="3">
    <location>
        <begin position="224"/>
        <end position="344"/>
    </location>
</feature>
<feature type="domain" description="THAP9-like helix-turn-helix" evidence="1">
    <location>
        <begin position="7"/>
        <end position="48"/>
    </location>
</feature>
<dbReference type="InterPro" id="IPR021896">
    <property type="entry name" value="THAP9-like_HTH"/>
</dbReference>
<protein>
    <submittedName>
        <fullName evidence="5">Uncharacterized protein</fullName>
    </submittedName>
</protein>
<reference evidence="5" key="1">
    <citation type="journal article" date="2017" name="Front. Cell. Infect. Microbiol.">
        <title>The Distinct Transcriptional Response of the Midgut of Amblyomma sculptum and Amblyomma aureolatum Ticks to Rickettsia rickettsii Correlates to Their Differences in Susceptibility to Infection.</title>
        <authorList>
            <person name="Martins L.A."/>
            <person name="Galletti M.F.B.M."/>
            <person name="Ribeiro J.M."/>
            <person name="Fujita A."/>
            <person name="Costa F.B."/>
            <person name="Labruna M.B."/>
            <person name="Daffre S."/>
            <person name="Fogaca A.C."/>
        </authorList>
    </citation>
    <scope>NUCLEOTIDE SEQUENCE</scope>
</reference>
<dbReference type="AlphaFoldDB" id="A0A1E1X3I0"/>
<dbReference type="Pfam" id="PF12017">
    <property type="entry name" value="Tnp_P_element"/>
    <property type="match status" value="1"/>
</dbReference>
<dbReference type="InterPro" id="IPR048366">
    <property type="entry name" value="TNP-like_GBD"/>
</dbReference>
<dbReference type="EMBL" id="GFAC01005597">
    <property type="protein sequence ID" value="JAT93591.1"/>
    <property type="molecule type" value="mRNA"/>
</dbReference>
<feature type="non-terminal residue" evidence="5">
    <location>
        <position position="1"/>
    </location>
</feature>
<evidence type="ECO:0000259" key="4">
    <source>
        <dbReference type="Pfam" id="PF21789"/>
    </source>
</evidence>
<evidence type="ECO:0000259" key="2">
    <source>
        <dbReference type="Pfam" id="PF21787"/>
    </source>
</evidence>
<dbReference type="InterPro" id="IPR048367">
    <property type="entry name" value="TNP-like_RNaseH_C"/>
</dbReference>
<evidence type="ECO:0000313" key="5">
    <source>
        <dbReference type="EMBL" id="JAT93591.1"/>
    </source>
</evidence>
<sequence>ATAEHSCGRRYSEEMKKFSSTLYYYSPQAYDYLGTLFPMPSVQAIRQWLKVVGGWPGFTAEVLNDLRVKHGQDSLCERLCSIVLDRMSIRKACELDAPSGRLIGFVDLGHSQEPNNADNVPLATEALVFMLVGITAPWKMPFGYFLNAGLSGEVLRNLLLEAIRCVTECGLTVVAVVCDCLGANVSMAKLLGCHIHKQSYDDLKTFFPHPENEQQKIFMIFDACHGIKLLRNLLSDKGALVSSSYGTVQWTYIVCLQELQDKEGLCAANKHSRAHINFCRQVIKVKLAVQTFSSSVSKALKLASRLQLPDFADCSGTAKFIAMVDRAFDHLNSSNPTAKGFKAPLRPSTFHYQVEVMEAAATQLMDLRLADGRLVTQDGRRMSVISLAFTLKSVTQLAHMLFGAELCRYICTRNLTQDPLEMYFSCIRLHGGWKKNPSAAQFRHAYHSTLVHAAVVGSKSSNVSAQLEGICLSRSQGQPSNSYSEDDMHEFGEPTDALVQSILDHDYFASSEYRSNVAEYMGCYIIRAISKTLCCTDCAGLLMSDTVSSLLTPIRDNGSLVEPSRLVHAAIHAAENMLQQTIAVEKHSVHVLTLKAFQVFVQRHKPKLQECVHYTEDPHHVISLTRVVQKK</sequence>
<feature type="domain" description="Transposable element P transposase-like RNase H" evidence="2">
    <location>
        <begin position="56"/>
        <end position="192"/>
    </location>
</feature>
<dbReference type="Pfam" id="PF21788">
    <property type="entry name" value="TNP-like_GBD"/>
    <property type="match status" value="1"/>
</dbReference>
<dbReference type="InterPro" id="IPR048365">
    <property type="entry name" value="TNP-like_RNaseH_N"/>
</dbReference>
<name>A0A1E1X3I0_9ACAR</name>
<dbReference type="Pfam" id="PF21789">
    <property type="entry name" value="TNP-like_RNaseH_C"/>
    <property type="match status" value="1"/>
</dbReference>
<proteinExistence type="evidence at transcript level"/>
<dbReference type="Pfam" id="PF21787">
    <property type="entry name" value="TNP-like_RNaseH_N"/>
    <property type="match status" value="1"/>
</dbReference>
<dbReference type="PANTHER" id="PTHR47577:SF2">
    <property type="entry name" value="THAP DOMAIN CONTAINING 9"/>
    <property type="match status" value="1"/>
</dbReference>
<feature type="domain" description="Transposable element P transposase-like RNase H C-terminal" evidence="4">
    <location>
        <begin position="417"/>
        <end position="447"/>
    </location>
</feature>
<evidence type="ECO:0000259" key="1">
    <source>
        <dbReference type="Pfam" id="PF12017"/>
    </source>
</evidence>
<feature type="non-terminal residue" evidence="5">
    <location>
        <position position="631"/>
    </location>
</feature>
<accession>A0A1E1X3I0</accession>
<organism evidence="5">
    <name type="scientific">Amblyomma aureolatum</name>
    <dbReference type="NCBI Taxonomy" id="187763"/>
    <lineage>
        <taxon>Eukaryota</taxon>
        <taxon>Metazoa</taxon>
        <taxon>Ecdysozoa</taxon>
        <taxon>Arthropoda</taxon>
        <taxon>Chelicerata</taxon>
        <taxon>Arachnida</taxon>
        <taxon>Acari</taxon>
        <taxon>Parasitiformes</taxon>
        <taxon>Ixodida</taxon>
        <taxon>Ixodoidea</taxon>
        <taxon>Ixodidae</taxon>
        <taxon>Amblyomminae</taxon>
        <taxon>Amblyomma</taxon>
    </lineage>
</organism>